<dbReference type="AlphaFoldDB" id="A0AAV7KY05"/>
<feature type="region of interest" description="Disordered" evidence="2">
    <location>
        <begin position="207"/>
        <end position="230"/>
    </location>
</feature>
<protein>
    <submittedName>
        <fullName evidence="3">Uncharacterized protein</fullName>
    </submittedName>
</protein>
<dbReference type="Proteomes" id="UP001066276">
    <property type="component" value="Chromosome 12"/>
</dbReference>
<dbReference type="EMBL" id="JANPWB010000016">
    <property type="protein sequence ID" value="KAJ1083095.1"/>
    <property type="molecule type" value="Genomic_DNA"/>
</dbReference>
<feature type="compositionally biased region" description="Basic and acidic residues" evidence="2">
    <location>
        <begin position="347"/>
        <end position="366"/>
    </location>
</feature>
<reference evidence="3" key="1">
    <citation type="journal article" date="2022" name="bioRxiv">
        <title>Sequencing and chromosome-scale assembly of the giantPleurodeles waltlgenome.</title>
        <authorList>
            <person name="Brown T."/>
            <person name="Elewa A."/>
            <person name="Iarovenko S."/>
            <person name="Subramanian E."/>
            <person name="Araus A.J."/>
            <person name="Petzold A."/>
            <person name="Susuki M."/>
            <person name="Suzuki K.-i.T."/>
            <person name="Hayashi T."/>
            <person name="Toyoda A."/>
            <person name="Oliveira C."/>
            <person name="Osipova E."/>
            <person name="Leigh N.D."/>
            <person name="Simon A."/>
            <person name="Yun M.H."/>
        </authorList>
    </citation>
    <scope>NUCLEOTIDE SEQUENCE</scope>
    <source>
        <strain evidence="3">20211129_DDA</strain>
        <tissue evidence="3">Liver</tissue>
    </source>
</reference>
<keyword evidence="1" id="KW-0175">Coiled coil</keyword>
<evidence type="ECO:0000256" key="2">
    <source>
        <dbReference type="SAM" id="MobiDB-lite"/>
    </source>
</evidence>
<feature type="compositionally biased region" description="Basic and acidic residues" evidence="2">
    <location>
        <begin position="216"/>
        <end position="226"/>
    </location>
</feature>
<keyword evidence="4" id="KW-1185">Reference proteome</keyword>
<dbReference type="Gene3D" id="3.30.250.20">
    <property type="entry name" value="L1 transposable element, C-terminal domain"/>
    <property type="match status" value="1"/>
</dbReference>
<evidence type="ECO:0000313" key="3">
    <source>
        <dbReference type="EMBL" id="KAJ1083095.1"/>
    </source>
</evidence>
<gene>
    <name evidence="3" type="ORF">NDU88_003255</name>
</gene>
<feature type="compositionally biased region" description="Polar residues" evidence="2">
    <location>
        <begin position="336"/>
        <end position="346"/>
    </location>
</feature>
<dbReference type="InterPro" id="IPR042566">
    <property type="entry name" value="L1_C"/>
</dbReference>
<sequence length="401" mass="46370">MRSDIEGFQSRVTGLEQRIGSLEAQATVAQDREQDLLYLRSKLTDLEDRSRRDNIRLLGIPENEEGTDMQAFLNSTLSKLTSLDFDPPLEFQWAHRVGPKCSDNSSRPRPTIACLLRHNQTRQIFQAARSHGPFRVDQHDIRITADYSKETNERRKAFLVLRPRLRQLEMKYGLFDPPRMWAIKNGVSKDFYNPKELRLFLDSFQSQPKDSTNSNRLHDIAGDDKGNGIFPSGKEKANTALYDADASKEVETWRGWPDLRSHGPFRVDQHDIRITADYSKETNERRKAFLVLRPRLRQLEMKYGLFDPPRMWVTKNGVSKDFYNPEELRLFLDSFQSQPKDSTNSNRSHDIAGDDKGNRIFPSGKEKANTALYNADASKEVETWRGWPDRTTTGVRSCTPW</sequence>
<proteinExistence type="predicted"/>
<comment type="caution">
    <text evidence="3">The sequence shown here is derived from an EMBL/GenBank/DDBJ whole genome shotgun (WGS) entry which is preliminary data.</text>
</comment>
<feature type="coiled-coil region" evidence="1">
    <location>
        <begin position="5"/>
        <end position="32"/>
    </location>
</feature>
<name>A0AAV7KY05_PLEWA</name>
<accession>A0AAV7KY05</accession>
<feature type="region of interest" description="Disordered" evidence="2">
    <location>
        <begin position="336"/>
        <end position="366"/>
    </location>
</feature>
<dbReference type="PANTHER" id="PTHR11505">
    <property type="entry name" value="L1 TRANSPOSABLE ELEMENT-RELATED"/>
    <property type="match status" value="1"/>
</dbReference>
<organism evidence="3 4">
    <name type="scientific">Pleurodeles waltl</name>
    <name type="common">Iberian ribbed newt</name>
    <dbReference type="NCBI Taxonomy" id="8319"/>
    <lineage>
        <taxon>Eukaryota</taxon>
        <taxon>Metazoa</taxon>
        <taxon>Chordata</taxon>
        <taxon>Craniata</taxon>
        <taxon>Vertebrata</taxon>
        <taxon>Euteleostomi</taxon>
        <taxon>Amphibia</taxon>
        <taxon>Batrachia</taxon>
        <taxon>Caudata</taxon>
        <taxon>Salamandroidea</taxon>
        <taxon>Salamandridae</taxon>
        <taxon>Pleurodelinae</taxon>
        <taxon>Pleurodeles</taxon>
    </lineage>
</organism>
<dbReference type="InterPro" id="IPR004244">
    <property type="entry name" value="Transposase_22"/>
</dbReference>
<evidence type="ECO:0000256" key="1">
    <source>
        <dbReference type="SAM" id="Coils"/>
    </source>
</evidence>
<dbReference type="Gene3D" id="3.30.70.1820">
    <property type="entry name" value="L1 transposable element, RRM domain"/>
    <property type="match status" value="1"/>
</dbReference>
<evidence type="ECO:0000313" key="4">
    <source>
        <dbReference type="Proteomes" id="UP001066276"/>
    </source>
</evidence>